<comment type="caution">
    <text evidence="1">The sequence shown here is derived from an EMBL/GenBank/DDBJ whole genome shotgun (WGS) entry which is preliminary data.</text>
</comment>
<dbReference type="InterPro" id="IPR013078">
    <property type="entry name" value="His_Pase_superF_clade-1"/>
</dbReference>
<protein>
    <recommendedName>
        <fullName evidence="3">Phosphoglycerate mutase-like protein</fullName>
    </recommendedName>
</protein>
<name>A0A4S4L5T1_9AGAM</name>
<dbReference type="PANTHER" id="PTHR16469:SF51">
    <property type="entry name" value="TRANSCRIPTION FACTOR TAU 55 KDA SUBUNIT"/>
    <property type="match status" value="1"/>
</dbReference>
<proteinExistence type="predicted"/>
<dbReference type="Gene3D" id="3.40.50.1240">
    <property type="entry name" value="Phosphoglycerate mutase-like"/>
    <property type="match status" value="1"/>
</dbReference>
<evidence type="ECO:0000313" key="1">
    <source>
        <dbReference type="EMBL" id="THH06098.1"/>
    </source>
</evidence>
<dbReference type="PANTHER" id="PTHR16469">
    <property type="entry name" value="UBIQUITIN-ASSOCIATED AND SH3 DOMAIN-CONTAINING BA-RELATED"/>
    <property type="match status" value="1"/>
</dbReference>
<dbReference type="OrthoDB" id="414418at2759"/>
<dbReference type="Proteomes" id="UP000308199">
    <property type="component" value="Unassembled WGS sequence"/>
</dbReference>
<dbReference type="AlphaFoldDB" id="A0A4S4L5T1"/>
<dbReference type="InterPro" id="IPR029033">
    <property type="entry name" value="His_PPase_superfam"/>
</dbReference>
<dbReference type="Pfam" id="PF00300">
    <property type="entry name" value="His_Phos_1"/>
    <property type="match status" value="1"/>
</dbReference>
<evidence type="ECO:0000313" key="2">
    <source>
        <dbReference type="Proteomes" id="UP000308199"/>
    </source>
</evidence>
<accession>A0A4S4L5T1</accession>
<reference evidence="1 2" key="1">
    <citation type="submission" date="2019-02" db="EMBL/GenBank/DDBJ databases">
        <title>Genome sequencing of the rare red list fungi Phellinidium pouzarii.</title>
        <authorList>
            <person name="Buettner E."/>
            <person name="Kellner H."/>
        </authorList>
    </citation>
    <scope>NUCLEOTIDE SEQUENCE [LARGE SCALE GENOMIC DNA]</scope>
    <source>
        <strain evidence="1 2">DSM 108285</strain>
    </source>
</reference>
<dbReference type="InterPro" id="IPR051710">
    <property type="entry name" value="Phosphatase_SH3-domain"/>
</dbReference>
<gene>
    <name evidence="1" type="ORF">EW145_g4320</name>
</gene>
<keyword evidence="2" id="KW-1185">Reference proteome</keyword>
<dbReference type="EMBL" id="SGPK01000216">
    <property type="protein sequence ID" value="THH06098.1"/>
    <property type="molecule type" value="Genomic_DNA"/>
</dbReference>
<dbReference type="SUPFAM" id="SSF53254">
    <property type="entry name" value="Phosphoglycerate mutase-like"/>
    <property type="match status" value="1"/>
</dbReference>
<sequence length="196" mass="21802">MPSDCGADLCLSEWYSPVQPETGLHPRPASARDLKAYFAQIDPAAWISIWYPSRKGESVEQVHDRVGGVLEILHSCIERQYSGQHKRILFVSHAATVIALTRELLGDHDLSLRVGCCSLTVLKRKDDRKDVKGAYIHVKLASGEHLEQGASRDWGFEDVVIKDGKVVEDVGVPGTEQEEDYPIGSQVHDNEVIARM</sequence>
<evidence type="ECO:0008006" key="3">
    <source>
        <dbReference type="Google" id="ProtNLM"/>
    </source>
</evidence>
<organism evidence="1 2">
    <name type="scientific">Phellinidium pouzarii</name>
    <dbReference type="NCBI Taxonomy" id="167371"/>
    <lineage>
        <taxon>Eukaryota</taxon>
        <taxon>Fungi</taxon>
        <taxon>Dikarya</taxon>
        <taxon>Basidiomycota</taxon>
        <taxon>Agaricomycotina</taxon>
        <taxon>Agaricomycetes</taxon>
        <taxon>Hymenochaetales</taxon>
        <taxon>Hymenochaetaceae</taxon>
        <taxon>Phellinidium</taxon>
    </lineage>
</organism>